<dbReference type="EC" id="2.1.1.185" evidence="5"/>
<dbReference type="PANTHER" id="PTHR46429">
    <property type="entry name" value="23S RRNA (GUANOSINE-2'-O-)-METHYLTRANSFERASE RLMB"/>
    <property type="match status" value="1"/>
</dbReference>
<dbReference type="CDD" id="cd18103">
    <property type="entry name" value="SpoU-like_RlmB"/>
    <property type="match status" value="1"/>
</dbReference>
<proteinExistence type="inferred from homology"/>
<gene>
    <name evidence="5" type="primary">ine225</name>
</gene>
<keyword evidence="3 5" id="KW-0808">Transferase</keyword>
<dbReference type="AlphaFoldDB" id="A0A0H4T8C1"/>
<dbReference type="Gene3D" id="3.30.1330.30">
    <property type="match status" value="1"/>
</dbReference>
<dbReference type="PANTHER" id="PTHR46429:SF1">
    <property type="entry name" value="23S RRNA (GUANOSINE-2'-O-)-METHYLTRANSFERASE RLMB"/>
    <property type="match status" value="1"/>
</dbReference>
<reference evidence="5" key="1">
    <citation type="journal article" date="2015" name="ISME J.">
        <title>Aquifer environment selects for microbial species cohorts in sediment and groundwater.</title>
        <authorList>
            <person name="Hug L.A."/>
            <person name="Thomas B.C."/>
            <person name="Brown C.T."/>
            <person name="Frischkorn K.R."/>
            <person name="Williams K.H."/>
            <person name="Tringe S.G."/>
            <person name="Banfield J.F."/>
        </authorList>
    </citation>
    <scope>NUCLEOTIDE SEQUENCE</scope>
</reference>
<dbReference type="GO" id="GO:0032259">
    <property type="term" value="P:methylation"/>
    <property type="evidence" value="ECO:0007669"/>
    <property type="project" value="UniProtKB-KW"/>
</dbReference>
<name>A0A0H4T8C1_9DELT</name>
<dbReference type="Gene3D" id="3.40.1280.10">
    <property type="match status" value="1"/>
</dbReference>
<dbReference type="InterPro" id="IPR013123">
    <property type="entry name" value="SpoU_subst-bd"/>
</dbReference>
<protein>
    <submittedName>
        <fullName evidence="5">TrmH family RNA methyltransferase, 23S rRNA (Guanosine2251-2'-O)-methyltransferase</fullName>
        <ecNumber evidence="5">2.1.1.185</ecNumber>
    </submittedName>
</protein>
<dbReference type="InterPro" id="IPR001537">
    <property type="entry name" value="SpoU_MeTrfase"/>
</dbReference>
<evidence type="ECO:0000259" key="4">
    <source>
        <dbReference type="SMART" id="SM00967"/>
    </source>
</evidence>
<organism evidence="5">
    <name type="scientific">uncultured delta proteobacterium Rifle_16ft_4_minimus_39832</name>
    <dbReference type="NCBI Taxonomy" id="1665182"/>
    <lineage>
        <taxon>Bacteria</taxon>
        <taxon>Deltaproteobacteria</taxon>
        <taxon>environmental samples</taxon>
    </lineage>
</organism>
<evidence type="ECO:0000313" key="5">
    <source>
        <dbReference type="EMBL" id="AKQ04051.1"/>
    </source>
</evidence>
<dbReference type="InterPro" id="IPR004441">
    <property type="entry name" value="rRNA_MeTrfase_TrmH"/>
</dbReference>
<dbReference type="GO" id="GO:0008173">
    <property type="term" value="F:RNA methyltransferase activity"/>
    <property type="evidence" value="ECO:0007669"/>
    <property type="project" value="InterPro"/>
</dbReference>
<dbReference type="Pfam" id="PF08032">
    <property type="entry name" value="SpoU_sub_bind"/>
    <property type="match status" value="1"/>
</dbReference>
<dbReference type="SUPFAM" id="SSF55315">
    <property type="entry name" value="L30e-like"/>
    <property type="match status" value="1"/>
</dbReference>
<dbReference type="InterPro" id="IPR029064">
    <property type="entry name" value="Ribosomal_eL30-like_sf"/>
</dbReference>
<dbReference type="NCBIfam" id="TIGR00186">
    <property type="entry name" value="rRNA_methyl_3"/>
    <property type="match status" value="1"/>
</dbReference>
<dbReference type="EMBL" id="KT007027">
    <property type="protein sequence ID" value="AKQ04051.1"/>
    <property type="molecule type" value="Genomic_DNA"/>
</dbReference>
<feature type="domain" description="RNA 2-O ribose methyltransferase substrate binding" evidence="4">
    <location>
        <begin position="9"/>
        <end position="86"/>
    </location>
</feature>
<accession>A0A0H4T8C1</accession>
<dbReference type="Pfam" id="PF00588">
    <property type="entry name" value="SpoU_methylase"/>
    <property type="match status" value="1"/>
</dbReference>
<dbReference type="InterPro" id="IPR029028">
    <property type="entry name" value="Alpha/beta_knot_MTases"/>
</dbReference>
<evidence type="ECO:0000256" key="3">
    <source>
        <dbReference type="ARBA" id="ARBA00022679"/>
    </source>
</evidence>
<dbReference type="GO" id="GO:0006396">
    <property type="term" value="P:RNA processing"/>
    <property type="evidence" value="ECO:0007669"/>
    <property type="project" value="InterPro"/>
</dbReference>
<dbReference type="SMART" id="SM00967">
    <property type="entry name" value="SpoU_sub_bind"/>
    <property type="match status" value="1"/>
</dbReference>
<dbReference type="InterPro" id="IPR029026">
    <property type="entry name" value="tRNA_m1G_MTases_N"/>
</dbReference>
<evidence type="ECO:0000256" key="1">
    <source>
        <dbReference type="ARBA" id="ARBA00007228"/>
    </source>
</evidence>
<sequence>MEGNEKTRCYFGVNPVAEKLRSSPKEVFEVMMIRSGQPRAALRAIHDEARRQGIPIRYVEPGVLDRLADGGKHQGVVAKVASYAYRSFSDLLQELSSTPGHDMVLLLDGLTDPRNFGALLRTAEAVGVRHVVIPKDRSVGVTPAVVKTSAGAVHHLRIYRVSNLRQVILSLKQGGYWVVGLDAEAQEDLYERIYPEKLLVVLGAEGSGIRPLIRQECDFLVSIPMRGKIASLNVAVAGGVFLYELLRQERQL</sequence>
<comment type="similarity">
    <text evidence="1">Belongs to the class IV-like SAM-binding methyltransferase superfamily. RNA methyltransferase TrmH family.</text>
</comment>
<evidence type="ECO:0000256" key="2">
    <source>
        <dbReference type="ARBA" id="ARBA00022603"/>
    </source>
</evidence>
<dbReference type="SUPFAM" id="SSF75217">
    <property type="entry name" value="alpha/beta knot"/>
    <property type="match status" value="1"/>
</dbReference>
<keyword evidence="2 5" id="KW-0489">Methyltransferase</keyword>
<dbReference type="GO" id="GO:0005829">
    <property type="term" value="C:cytosol"/>
    <property type="evidence" value="ECO:0007669"/>
    <property type="project" value="TreeGrafter"/>
</dbReference>
<dbReference type="GO" id="GO:0003723">
    <property type="term" value="F:RNA binding"/>
    <property type="evidence" value="ECO:0007669"/>
    <property type="project" value="InterPro"/>
</dbReference>
<dbReference type="FunFam" id="3.40.1280.10:FF:000008">
    <property type="entry name" value="Group 3 RNA methyltransferase TrmH"/>
    <property type="match status" value="1"/>
</dbReference>